<feature type="compositionally biased region" description="Gly residues" evidence="1">
    <location>
        <begin position="46"/>
        <end position="70"/>
    </location>
</feature>
<accession>A0A2P6QCZ3</accession>
<evidence type="ECO:0000313" key="3">
    <source>
        <dbReference type="EMBL" id="PRQ32024.1"/>
    </source>
</evidence>
<comment type="caution">
    <text evidence="3">The sequence shown here is derived from an EMBL/GenBank/DDBJ whole genome shotgun (WGS) entry which is preliminary data.</text>
</comment>
<evidence type="ECO:0008006" key="5">
    <source>
        <dbReference type="Google" id="ProtNLM"/>
    </source>
</evidence>
<reference evidence="3 4" key="1">
    <citation type="journal article" date="2018" name="Nat. Genet.">
        <title>The Rosa genome provides new insights in the design of modern roses.</title>
        <authorList>
            <person name="Bendahmane M."/>
        </authorList>
    </citation>
    <scope>NUCLEOTIDE SEQUENCE [LARGE SCALE GENOMIC DNA]</scope>
    <source>
        <strain evidence="4">cv. Old Blush</strain>
    </source>
</reference>
<evidence type="ECO:0000313" key="4">
    <source>
        <dbReference type="Proteomes" id="UP000238479"/>
    </source>
</evidence>
<evidence type="ECO:0000256" key="2">
    <source>
        <dbReference type="SAM" id="SignalP"/>
    </source>
</evidence>
<protein>
    <recommendedName>
        <fullName evidence="5">Glycine rich protein</fullName>
    </recommendedName>
</protein>
<dbReference type="OMA" id="HGEYGHG"/>
<proteinExistence type="predicted"/>
<sequence>MAFSKTILLVALVFTVLLISSEVSAHENSDHFHGNDHGHGGHGHGGEGGQGGHGGHGGHGGRGGHGGHGPGAHETEN</sequence>
<dbReference type="Proteomes" id="UP000238479">
    <property type="component" value="Chromosome 5"/>
</dbReference>
<dbReference type="EMBL" id="PDCK01000043">
    <property type="protein sequence ID" value="PRQ32024.1"/>
    <property type="molecule type" value="Genomic_DNA"/>
</dbReference>
<evidence type="ECO:0000256" key="1">
    <source>
        <dbReference type="SAM" id="MobiDB-lite"/>
    </source>
</evidence>
<keyword evidence="4" id="KW-1185">Reference proteome</keyword>
<dbReference type="AlphaFoldDB" id="A0A2P6QCZ3"/>
<feature type="signal peptide" evidence="2">
    <location>
        <begin position="1"/>
        <end position="25"/>
    </location>
</feature>
<feature type="compositionally biased region" description="Basic and acidic residues" evidence="1">
    <location>
        <begin position="27"/>
        <end position="39"/>
    </location>
</feature>
<organism evidence="3 4">
    <name type="scientific">Rosa chinensis</name>
    <name type="common">China rose</name>
    <dbReference type="NCBI Taxonomy" id="74649"/>
    <lineage>
        <taxon>Eukaryota</taxon>
        <taxon>Viridiplantae</taxon>
        <taxon>Streptophyta</taxon>
        <taxon>Embryophyta</taxon>
        <taxon>Tracheophyta</taxon>
        <taxon>Spermatophyta</taxon>
        <taxon>Magnoliopsida</taxon>
        <taxon>eudicotyledons</taxon>
        <taxon>Gunneridae</taxon>
        <taxon>Pentapetalae</taxon>
        <taxon>rosids</taxon>
        <taxon>fabids</taxon>
        <taxon>Rosales</taxon>
        <taxon>Rosaceae</taxon>
        <taxon>Rosoideae</taxon>
        <taxon>Rosoideae incertae sedis</taxon>
        <taxon>Rosa</taxon>
    </lineage>
</organism>
<gene>
    <name evidence="3" type="ORF">RchiOBHm_Chr5g0041811</name>
</gene>
<name>A0A2P6QCZ3_ROSCH</name>
<dbReference type="Gramene" id="PRQ32024">
    <property type="protein sequence ID" value="PRQ32024"/>
    <property type="gene ID" value="RchiOBHm_Chr5g0041811"/>
</dbReference>
<feature type="chain" id="PRO_5015127646" description="Glycine rich protein" evidence="2">
    <location>
        <begin position="26"/>
        <end position="77"/>
    </location>
</feature>
<keyword evidence="2" id="KW-0732">Signal</keyword>
<feature type="region of interest" description="Disordered" evidence="1">
    <location>
        <begin position="27"/>
        <end position="77"/>
    </location>
</feature>